<dbReference type="SMART" id="SM00346">
    <property type="entry name" value="HTH_ICLR"/>
    <property type="match status" value="1"/>
</dbReference>
<dbReference type="Gene3D" id="1.10.10.10">
    <property type="entry name" value="Winged helix-like DNA-binding domain superfamily/Winged helix DNA-binding domain"/>
    <property type="match status" value="1"/>
</dbReference>
<dbReference type="InterPro" id="IPR005471">
    <property type="entry name" value="Tscrpt_reg_IclR_N"/>
</dbReference>
<evidence type="ECO:0000313" key="6">
    <source>
        <dbReference type="EMBL" id="CCJ54388.1"/>
    </source>
</evidence>
<dbReference type="GO" id="GO:0003700">
    <property type="term" value="F:DNA-binding transcription factor activity"/>
    <property type="evidence" value="ECO:0007669"/>
    <property type="project" value="TreeGrafter"/>
</dbReference>
<gene>
    <name evidence="6" type="ORF">BN112_2471</name>
</gene>
<dbReference type="PROSITE" id="PS51078">
    <property type="entry name" value="ICLR_ED"/>
    <property type="match status" value="1"/>
</dbReference>
<evidence type="ECO:0000259" key="5">
    <source>
        <dbReference type="PROSITE" id="PS51078"/>
    </source>
</evidence>
<dbReference type="OrthoDB" id="8858707at2"/>
<reference evidence="6 7" key="1">
    <citation type="journal article" date="2012" name="BMC Genomics">
        <title>Comparative genomics of the classical Bordetella subspecies: the evolution and exchange of virulence-associated diversity amongst closely related pathogens.</title>
        <authorList>
            <person name="Park J."/>
            <person name="Zhang Y."/>
            <person name="Buboltz A.M."/>
            <person name="Zhang X."/>
            <person name="Schuster S.C."/>
            <person name="Ahuja U."/>
            <person name="Liu M."/>
            <person name="Miller J.F."/>
            <person name="Sebaihia M."/>
            <person name="Bentley S.D."/>
            <person name="Parkhill J."/>
            <person name="Harvill E.T."/>
        </authorList>
    </citation>
    <scope>NUCLEOTIDE SEQUENCE [LARGE SCALE GENOMIC DNA]</scope>
    <source>
        <strain evidence="6 7">253</strain>
    </source>
</reference>
<dbReference type="EMBL" id="HE965806">
    <property type="protein sequence ID" value="CCJ54388.1"/>
    <property type="molecule type" value="Genomic_DNA"/>
</dbReference>
<dbReference type="InterPro" id="IPR014757">
    <property type="entry name" value="Tscrpt_reg_IclR_C"/>
</dbReference>
<dbReference type="PANTHER" id="PTHR30136:SF35">
    <property type="entry name" value="HTH-TYPE TRANSCRIPTIONAL REGULATOR RV1719"/>
    <property type="match status" value="1"/>
</dbReference>
<evidence type="ECO:0000313" key="7">
    <source>
        <dbReference type="Proteomes" id="UP000007564"/>
    </source>
</evidence>
<proteinExistence type="predicted"/>
<dbReference type="PANTHER" id="PTHR30136">
    <property type="entry name" value="HELIX-TURN-HELIX TRANSCRIPTIONAL REGULATOR, ICLR FAMILY"/>
    <property type="match status" value="1"/>
</dbReference>
<dbReference type="InterPro" id="IPR036388">
    <property type="entry name" value="WH-like_DNA-bd_sf"/>
</dbReference>
<evidence type="ECO:0000259" key="4">
    <source>
        <dbReference type="PROSITE" id="PS51077"/>
    </source>
</evidence>
<dbReference type="Gene3D" id="3.30.450.40">
    <property type="match status" value="1"/>
</dbReference>
<dbReference type="KEGG" id="bbh:BN112_2471"/>
<dbReference type="GO" id="GO:0045892">
    <property type="term" value="P:negative regulation of DNA-templated transcription"/>
    <property type="evidence" value="ECO:0007669"/>
    <property type="project" value="TreeGrafter"/>
</dbReference>
<keyword evidence="3" id="KW-0804">Transcription</keyword>
<dbReference type="AlphaFoldDB" id="A0A0C6P7S0"/>
<feature type="domain" description="HTH iclR-type" evidence="4">
    <location>
        <begin position="3"/>
        <end position="65"/>
    </location>
</feature>
<evidence type="ECO:0000256" key="1">
    <source>
        <dbReference type="ARBA" id="ARBA00023015"/>
    </source>
</evidence>
<dbReference type="InterPro" id="IPR029016">
    <property type="entry name" value="GAF-like_dom_sf"/>
</dbReference>
<keyword evidence="2" id="KW-0238">DNA-binding</keyword>
<feature type="domain" description="IclR-ED" evidence="5">
    <location>
        <begin position="66"/>
        <end position="250"/>
    </location>
</feature>
<dbReference type="PROSITE" id="PS51077">
    <property type="entry name" value="HTH_ICLR"/>
    <property type="match status" value="1"/>
</dbReference>
<dbReference type="GO" id="GO:0003677">
    <property type="term" value="F:DNA binding"/>
    <property type="evidence" value="ECO:0007669"/>
    <property type="project" value="UniProtKB-KW"/>
</dbReference>
<accession>A0A0C6P7S0</accession>
<evidence type="ECO:0000256" key="2">
    <source>
        <dbReference type="ARBA" id="ARBA00023125"/>
    </source>
</evidence>
<dbReference type="InterPro" id="IPR036390">
    <property type="entry name" value="WH_DNA-bd_sf"/>
</dbReference>
<sequence length="250" mass="28084">MEVKLVVRTLDVFELFSKEGKPLSLTDMARALDVPMSSTLALVRTLVAKGYLYETRKRGGYFPTRKMLLVCQSIDAADQVLELVRPFLEELRNISQETAVLGKRQDGQVIYLDVALSHQPIRYHVQVGESRAAHTNSIGKAIFPMLDEKEQKALLAKANWRALTSRTIATREAFLRDMAQTKARGWSSNVGESVEDLAAVALPFQLASEWYAVSIVGPYERMERNWDAHVETLLQTGARLRQAIAVHEGQ</sequence>
<dbReference type="SUPFAM" id="SSF55781">
    <property type="entry name" value="GAF domain-like"/>
    <property type="match status" value="1"/>
</dbReference>
<name>A0A0C6P7S0_BORBO</name>
<dbReference type="SUPFAM" id="SSF46785">
    <property type="entry name" value="Winged helix' DNA-binding domain"/>
    <property type="match status" value="1"/>
</dbReference>
<dbReference type="RefSeq" id="WP_003808642.1">
    <property type="nucleotide sequence ID" value="NC_019382.1"/>
</dbReference>
<dbReference type="InterPro" id="IPR050707">
    <property type="entry name" value="HTH_MetabolicPath_Reg"/>
</dbReference>
<dbReference type="GeneID" id="93202628"/>
<evidence type="ECO:0000256" key="3">
    <source>
        <dbReference type="ARBA" id="ARBA00023163"/>
    </source>
</evidence>
<dbReference type="Pfam" id="PF09339">
    <property type="entry name" value="HTH_IclR"/>
    <property type="match status" value="1"/>
</dbReference>
<keyword evidence="1" id="KW-0805">Transcription regulation</keyword>
<dbReference type="Pfam" id="PF01614">
    <property type="entry name" value="IclR_C"/>
    <property type="match status" value="1"/>
</dbReference>
<protein>
    <submittedName>
        <fullName evidence="6">Probable transcriptional regulator</fullName>
    </submittedName>
</protein>
<organism evidence="6 7">
    <name type="scientific">Bordetella bronchiseptica 253</name>
    <dbReference type="NCBI Taxonomy" id="568707"/>
    <lineage>
        <taxon>Bacteria</taxon>
        <taxon>Pseudomonadati</taxon>
        <taxon>Pseudomonadota</taxon>
        <taxon>Betaproteobacteria</taxon>
        <taxon>Burkholderiales</taxon>
        <taxon>Alcaligenaceae</taxon>
        <taxon>Bordetella</taxon>
    </lineage>
</organism>
<dbReference type="HOGENOM" id="CLU_062618_6_2_4"/>
<dbReference type="Proteomes" id="UP000007564">
    <property type="component" value="Chromosome"/>
</dbReference>